<keyword evidence="2" id="KW-0732">Signal</keyword>
<dbReference type="EMBL" id="CP021780">
    <property type="protein sequence ID" value="ASA21789.1"/>
    <property type="molecule type" value="Genomic_DNA"/>
</dbReference>
<sequence>MIISTIAILTVISSGCGSAKDNASVLTTAQVSPSPVVTASPAPSVAPTASPTPAPAEPAAKSVSLFQSEVPVYDGMGISYVVNDEQLDTEFKVHQTLPLAVFMPVTMERFEREQGTAWGTADKQNYLILYAASDKSADQPTELGSNPVLAKYKEYIGSYSVAGRTVELFAFKAQGKDYTAEISTTPDQQETLFPVFRDMLSYVQYMEKLPPLKAGITAKTPDVGNSSENKQILQELMKCLGAIVAKDKQQFNETMYSDRVAEGLAYHIDNNAIYRFTRITFNESVDSATNKKRVSFNVEFERMTEEGYFSEQSLGIPLLKNKQGVWKIADMD</sequence>
<feature type="compositionally biased region" description="Low complexity" evidence="1">
    <location>
        <begin position="35"/>
        <end position="49"/>
    </location>
</feature>
<dbReference type="KEGG" id="pdh:B9T62_14020"/>
<name>A0A2Z2KHW6_9BACL</name>
<keyword evidence="4" id="KW-1185">Reference proteome</keyword>
<protein>
    <submittedName>
        <fullName evidence="3">Uncharacterized protein</fullName>
    </submittedName>
</protein>
<reference evidence="3 4" key="1">
    <citation type="submission" date="2017-06" db="EMBL/GenBank/DDBJ databases">
        <title>Complete genome sequence of Paenibacillus donghaensis KCTC 13049T isolated from East Sea sediment, South Korea.</title>
        <authorList>
            <person name="Jung B.K."/>
            <person name="Hong S.-J."/>
            <person name="Shin J.-H."/>
        </authorList>
    </citation>
    <scope>NUCLEOTIDE SEQUENCE [LARGE SCALE GENOMIC DNA]</scope>
    <source>
        <strain evidence="3 4">KCTC 13049</strain>
    </source>
</reference>
<dbReference type="OrthoDB" id="2597305at2"/>
<dbReference type="AlphaFoldDB" id="A0A2Z2KHW6"/>
<evidence type="ECO:0000313" key="4">
    <source>
        <dbReference type="Proteomes" id="UP000249890"/>
    </source>
</evidence>
<accession>A0A2Z2KHW6</accession>
<feature type="region of interest" description="Disordered" evidence="1">
    <location>
        <begin position="35"/>
        <end position="58"/>
    </location>
</feature>
<proteinExistence type="predicted"/>
<gene>
    <name evidence="3" type="ORF">B9T62_14020</name>
</gene>
<evidence type="ECO:0000313" key="3">
    <source>
        <dbReference type="EMBL" id="ASA21789.1"/>
    </source>
</evidence>
<dbReference type="Proteomes" id="UP000249890">
    <property type="component" value="Chromosome"/>
</dbReference>
<feature type="signal peptide" evidence="2">
    <location>
        <begin position="1"/>
        <end position="19"/>
    </location>
</feature>
<feature type="chain" id="PRO_5016466914" evidence="2">
    <location>
        <begin position="20"/>
        <end position="332"/>
    </location>
</feature>
<organism evidence="3 4">
    <name type="scientific">Paenibacillus donghaensis</name>
    <dbReference type="NCBI Taxonomy" id="414771"/>
    <lineage>
        <taxon>Bacteria</taxon>
        <taxon>Bacillati</taxon>
        <taxon>Bacillota</taxon>
        <taxon>Bacilli</taxon>
        <taxon>Bacillales</taxon>
        <taxon>Paenibacillaceae</taxon>
        <taxon>Paenibacillus</taxon>
    </lineage>
</organism>
<evidence type="ECO:0000256" key="2">
    <source>
        <dbReference type="SAM" id="SignalP"/>
    </source>
</evidence>
<evidence type="ECO:0000256" key="1">
    <source>
        <dbReference type="SAM" id="MobiDB-lite"/>
    </source>
</evidence>